<keyword evidence="9 15" id="KW-0472">Membrane</keyword>
<keyword evidence="10" id="KW-1015">Disulfide bond</keyword>
<comment type="function">
    <text evidence="13">Catalyzes the O-sulfation of tyrosine residues within acidic motifs of polypeptides, using 3'-phosphoadenylyl sulfate (PAPS) as cosubstrate.</text>
</comment>
<feature type="transmembrane region" description="Helical" evidence="15">
    <location>
        <begin position="141"/>
        <end position="163"/>
    </location>
</feature>
<dbReference type="FunCoup" id="A0A7M7JEB3">
    <property type="interactions" value="196"/>
</dbReference>
<evidence type="ECO:0000256" key="12">
    <source>
        <dbReference type="ARBA" id="ARBA00048460"/>
    </source>
</evidence>
<evidence type="ECO:0000313" key="17">
    <source>
        <dbReference type="Proteomes" id="UP000594260"/>
    </source>
</evidence>
<protein>
    <recommendedName>
        <fullName evidence="3 13">Protein-tyrosine sulfotransferase</fullName>
        <ecNumber evidence="3 13">2.8.2.20</ecNumber>
    </recommendedName>
</protein>
<dbReference type="GeneID" id="111245971"/>
<dbReference type="InterPro" id="IPR026634">
    <property type="entry name" value="TPST-like"/>
</dbReference>
<dbReference type="RefSeq" id="XP_022650781.1">
    <property type="nucleotide sequence ID" value="XM_022795046.1"/>
</dbReference>
<dbReference type="RefSeq" id="XP_022650780.1">
    <property type="nucleotide sequence ID" value="XM_022795045.1"/>
</dbReference>
<dbReference type="EnsemblMetazoa" id="XM_022795036">
    <property type="protein sequence ID" value="XP_022650771"/>
    <property type="gene ID" value="LOC111245971"/>
</dbReference>
<dbReference type="RefSeq" id="XP_022650771.1">
    <property type="nucleotide sequence ID" value="XM_022795036.1"/>
</dbReference>
<evidence type="ECO:0000313" key="16">
    <source>
        <dbReference type="EnsemblMetazoa" id="XP_022650777"/>
    </source>
</evidence>
<dbReference type="Gene3D" id="3.40.50.300">
    <property type="entry name" value="P-loop containing nucleotide triphosphate hydrolases"/>
    <property type="match status" value="1"/>
</dbReference>
<evidence type="ECO:0000256" key="1">
    <source>
        <dbReference type="ARBA" id="ARBA00004323"/>
    </source>
</evidence>
<keyword evidence="4 13" id="KW-0808">Transferase</keyword>
<dbReference type="PANTHER" id="PTHR12788:SF10">
    <property type="entry name" value="PROTEIN-TYROSINE SULFOTRANSFERASE"/>
    <property type="match status" value="1"/>
</dbReference>
<dbReference type="EC" id="2.8.2.20" evidence="3 13"/>
<evidence type="ECO:0000256" key="5">
    <source>
        <dbReference type="ARBA" id="ARBA00022692"/>
    </source>
</evidence>
<dbReference type="KEGG" id="vde:111245971"/>
<dbReference type="EnsemblMetazoa" id="XM_022795039">
    <property type="protein sequence ID" value="XP_022650774"/>
    <property type="gene ID" value="LOC111245971"/>
</dbReference>
<dbReference type="EnsemblMetazoa" id="XM_022795043">
    <property type="protein sequence ID" value="XP_022650778"/>
    <property type="gene ID" value="LOC111245971"/>
</dbReference>
<dbReference type="Pfam" id="PF13469">
    <property type="entry name" value="Sulfotransfer_3"/>
    <property type="match status" value="1"/>
</dbReference>
<dbReference type="EnsemblMetazoa" id="XM_022795034">
    <property type="protein sequence ID" value="XP_022650769"/>
    <property type="gene ID" value="LOC111245971"/>
</dbReference>
<dbReference type="EnsemblMetazoa" id="XM_022795045">
    <property type="protein sequence ID" value="XP_022650780"/>
    <property type="gene ID" value="LOC111245971"/>
</dbReference>
<dbReference type="RefSeq" id="XP_022650772.1">
    <property type="nucleotide sequence ID" value="XM_022795037.1"/>
</dbReference>
<dbReference type="RefSeq" id="XP_022650777.1">
    <property type="nucleotide sequence ID" value="XM_022795042.1"/>
</dbReference>
<keyword evidence="11" id="KW-0325">Glycoprotein</keyword>
<sequence length="527" mass="59249">MMQVSSAHTHRNHKLRTISPRIHSLDRRHLILPAICLNFPSASSSLLVSDIQQSLNETKVCAVYCGSGQGGVKLKAGEECLVSLSSAEKISAQDNISYNNSKANQLYHGGTMASSLKIRFGGVNGGSGIPVALLMLHSRRWAIVIFLAGLCLALYVLLPPGWFCRSVCGRYGSGGTWDTIDAHYRASDRLITNKSGARVKYNTDMPLIFVGGMPRSGTTLIRVLLDAHPDVRCGEETRIIPRLLSMKQQWTKNPTEMNRLLEGGITNEVIDSAVSSFILEVIVRHGEPAPRLCNKDPFTLRAATYLHQLFPKAKFILMIRDGRAVVHSIITRKVTITGYDLTSYRQCLKKWNQAMTSMYTQCQQLGTKWCLPVYYEQLVLHPRPWLEKILNFLDVPWSDDVLRHDKLVNKPGGISLSMLERSTDQVIKPINMEALSKWVGAIPKDVVKDMALIAPMLEYLGYDPAANPPDYGKPDSFVLNNTKSIKQNVEEWRAKENVVEREREALRRKMAMEKNHHKDEQDNAKDR</sequence>
<dbReference type="RefSeq" id="XP_022650769.1">
    <property type="nucleotide sequence ID" value="XM_022795034.1"/>
</dbReference>
<reference evidence="16" key="1">
    <citation type="submission" date="2021-01" db="UniProtKB">
        <authorList>
            <consortium name="EnsemblMetazoa"/>
        </authorList>
    </citation>
    <scope>IDENTIFICATION</scope>
</reference>
<dbReference type="RefSeq" id="XP_022650779.1">
    <property type="nucleotide sequence ID" value="XM_022795044.1"/>
</dbReference>
<dbReference type="InterPro" id="IPR027417">
    <property type="entry name" value="P-loop_NTPase"/>
</dbReference>
<dbReference type="EnsemblMetazoa" id="XM_022795042">
    <property type="protein sequence ID" value="XP_022650777"/>
    <property type="gene ID" value="LOC111245971"/>
</dbReference>
<dbReference type="FunFam" id="3.40.50.300:FF:000290">
    <property type="entry name" value="Protein-tyrosine sulfotransferase"/>
    <property type="match status" value="1"/>
</dbReference>
<dbReference type="EnsemblMetazoa" id="XM_022795037">
    <property type="protein sequence ID" value="XP_022650772"/>
    <property type="gene ID" value="LOC111245971"/>
</dbReference>
<proteinExistence type="inferred from homology"/>
<dbReference type="RefSeq" id="XP_022650775.1">
    <property type="nucleotide sequence ID" value="XM_022795040.1"/>
</dbReference>
<evidence type="ECO:0000256" key="11">
    <source>
        <dbReference type="ARBA" id="ARBA00023180"/>
    </source>
</evidence>
<evidence type="ECO:0000256" key="2">
    <source>
        <dbReference type="ARBA" id="ARBA00009988"/>
    </source>
</evidence>
<dbReference type="RefSeq" id="XP_022650776.1">
    <property type="nucleotide sequence ID" value="XM_022795041.1"/>
</dbReference>
<evidence type="ECO:0000256" key="8">
    <source>
        <dbReference type="ARBA" id="ARBA00023034"/>
    </source>
</evidence>
<dbReference type="EnsemblMetazoa" id="XM_022795038">
    <property type="protein sequence ID" value="XP_022650773"/>
    <property type="gene ID" value="LOC111245971"/>
</dbReference>
<feature type="region of interest" description="Disordered" evidence="14">
    <location>
        <begin position="508"/>
        <end position="527"/>
    </location>
</feature>
<dbReference type="EnsemblMetazoa" id="XM_022795046">
    <property type="protein sequence ID" value="XP_022650781"/>
    <property type="gene ID" value="LOC111245971"/>
</dbReference>
<dbReference type="InParanoid" id="A0A7M7JEB3"/>
<evidence type="ECO:0000256" key="4">
    <source>
        <dbReference type="ARBA" id="ARBA00022679"/>
    </source>
</evidence>
<dbReference type="RefSeq" id="XP_022650778.1">
    <property type="nucleotide sequence ID" value="XM_022795043.1"/>
</dbReference>
<evidence type="ECO:0000256" key="7">
    <source>
        <dbReference type="ARBA" id="ARBA00022989"/>
    </source>
</evidence>
<dbReference type="PANTHER" id="PTHR12788">
    <property type="entry name" value="PROTEIN-TYROSINE SULFOTRANSFERASE 2"/>
    <property type="match status" value="1"/>
</dbReference>
<keyword evidence="5 15" id="KW-0812">Transmembrane</keyword>
<name>A0A7M7JEB3_VARDE</name>
<comment type="similarity">
    <text evidence="2 13">Belongs to the protein sulfotransferase family.</text>
</comment>
<keyword evidence="7 15" id="KW-1133">Transmembrane helix</keyword>
<evidence type="ECO:0000256" key="6">
    <source>
        <dbReference type="ARBA" id="ARBA00022968"/>
    </source>
</evidence>
<dbReference type="AlphaFoldDB" id="A0A7M7JEB3"/>
<dbReference type="OrthoDB" id="545675at2759"/>
<evidence type="ECO:0000256" key="14">
    <source>
        <dbReference type="SAM" id="MobiDB-lite"/>
    </source>
</evidence>
<evidence type="ECO:0000256" key="9">
    <source>
        <dbReference type="ARBA" id="ARBA00023136"/>
    </source>
</evidence>
<organism evidence="16 17">
    <name type="scientific">Varroa destructor</name>
    <name type="common">Honeybee mite</name>
    <dbReference type="NCBI Taxonomy" id="109461"/>
    <lineage>
        <taxon>Eukaryota</taxon>
        <taxon>Metazoa</taxon>
        <taxon>Ecdysozoa</taxon>
        <taxon>Arthropoda</taxon>
        <taxon>Chelicerata</taxon>
        <taxon>Arachnida</taxon>
        <taxon>Acari</taxon>
        <taxon>Parasitiformes</taxon>
        <taxon>Mesostigmata</taxon>
        <taxon>Gamasina</taxon>
        <taxon>Dermanyssoidea</taxon>
        <taxon>Varroidae</taxon>
        <taxon>Varroa</taxon>
    </lineage>
</organism>
<evidence type="ECO:0000256" key="15">
    <source>
        <dbReference type="SAM" id="Phobius"/>
    </source>
</evidence>
<evidence type="ECO:0000256" key="3">
    <source>
        <dbReference type="ARBA" id="ARBA00013262"/>
    </source>
</evidence>
<dbReference type="EnsemblMetazoa" id="XM_022795044">
    <property type="protein sequence ID" value="XP_022650779"/>
    <property type="gene ID" value="LOC111245971"/>
</dbReference>
<dbReference type="SUPFAM" id="SSF52540">
    <property type="entry name" value="P-loop containing nucleoside triphosphate hydrolases"/>
    <property type="match status" value="1"/>
</dbReference>
<dbReference type="Proteomes" id="UP000594260">
    <property type="component" value="Unplaced"/>
</dbReference>
<keyword evidence="17" id="KW-1185">Reference proteome</keyword>
<dbReference type="RefSeq" id="XP_022650770.1">
    <property type="nucleotide sequence ID" value="XM_022795035.1"/>
</dbReference>
<comment type="subcellular location">
    <subcellularLocation>
        <location evidence="1">Golgi apparatus membrane</location>
        <topology evidence="1">Single-pass type II membrane protein</topology>
    </subcellularLocation>
</comment>
<evidence type="ECO:0000256" key="10">
    <source>
        <dbReference type="ARBA" id="ARBA00023157"/>
    </source>
</evidence>
<dbReference type="EnsemblMetazoa" id="XM_022795041">
    <property type="protein sequence ID" value="XP_022650776"/>
    <property type="gene ID" value="LOC111245971"/>
</dbReference>
<dbReference type="EnsemblMetazoa" id="XM_022795040">
    <property type="protein sequence ID" value="XP_022650775"/>
    <property type="gene ID" value="LOC111245971"/>
</dbReference>
<dbReference type="EnsemblMetazoa" id="XM_022795035">
    <property type="protein sequence ID" value="XP_022650770"/>
    <property type="gene ID" value="LOC111245971"/>
</dbReference>
<dbReference type="GO" id="GO:0000139">
    <property type="term" value="C:Golgi membrane"/>
    <property type="evidence" value="ECO:0007669"/>
    <property type="project" value="UniProtKB-SubCell"/>
</dbReference>
<keyword evidence="8" id="KW-0333">Golgi apparatus</keyword>
<dbReference type="RefSeq" id="XP_022650774.1">
    <property type="nucleotide sequence ID" value="XM_022795039.1"/>
</dbReference>
<dbReference type="GO" id="GO:0008476">
    <property type="term" value="F:protein-tyrosine sulfotransferase activity"/>
    <property type="evidence" value="ECO:0007669"/>
    <property type="project" value="UniProtKB-EC"/>
</dbReference>
<accession>A0A7M7JEB3</accession>
<dbReference type="RefSeq" id="XP_022650773.1">
    <property type="nucleotide sequence ID" value="XM_022795038.1"/>
</dbReference>
<comment type="catalytic activity">
    <reaction evidence="12 13">
        <text>L-tyrosyl-[protein] + 3'-phosphoadenylyl sulfate = O-sulfo-L-tyrosine-[protein] + adenosine 3',5'-bisphosphate + H(+)</text>
        <dbReference type="Rhea" id="RHEA:16801"/>
        <dbReference type="Rhea" id="RHEA-COMP:10136"/>
        <dbReference type="Rhea" id="RHEA-COMP:11688"/>
        <dbReference type="ChEBI" id="CHEBI:15378"/>
        <dbReference type="ChEBI" id="CHEBI:46858"/>
        <dbReference type="ChEBI" id="CHEBI:58339"/>
        <dbReference type="ChEBI" id="CHEBI:58343"/>
        <dbReference type="ChEBI" id="CHEBI:65286"/>
        <dbReference type="EC" id="2.8.2.20"/>
    </reaction>
</comment>
<keyword evidence="6" id="KW-0735">Signal-anchor</keyword>
<evidence type="ECO:0000256" key="13">
    <source>
        <dbReference type="RuleBase" id="RU365018"/>
    </source>
</evidence>